<evidence type="ECO:0000313" key="3">
    <source>
        <dbReference type="Proteomes" id="UP001470230"/>
    </source>
</evidence>
<dbReference type="Proteomes" id="UP001470230">
    <property type="component" value="Unassembled WGS sequence"/>
</dbReference>
<dbReference type="SUPFAM" id="SSF48403">
    <property type="entry name" value="Ankyrin repeat"/>
    <property type="match status" value="1"/>
</dbReference>
<comment type="caution">
    <text evidence="2">The sequence shown here is derived from an EMBL/GenBank/DDBJ whole genome shotgun (WGS) entry which is preliminary data.</text>
</comment>
<dbReference type="EMBL" id="JAPFFF010000008">
    <property type="protein sequence ID" value="KAK8884645.1"/>
    <property type="molecule type" value="Genomic_DNA"/>
</dbReference>
<gene>
    <name evidence="2" type="ORF">M9Y10_043763</name>
</gene>
<sequence length="372" mass="45040">MEYQEYIIQKKELYSILIQFIENRNDEDYFQNLINIIETQKILENPKELKLLINLILNISNNHHRSDSFMAKIEQILLYLENQIKQTFANFEIFELVKNNRLNLLFFITNKIIIIDSILIEYLRHSQLLHFFYPEVKNLIENQEIEKIENERKEYEITNFEEIRKIGENDSYFCQIIRNDLIDDFVIYFNKVNLSISSKIKKSIFETNPLLLKEEELPIIEYAAFFGSIQILRFLYLNGAKLNPFLWTFAIHSNNAEMIHFLEENNVDPPIEKCIIEAIKCHHNDIARYIINKFSNEEEIQKNNKILKSIFHHFNFDFFPNEFNVNFIFYNLFQYDYVKLLNLYLKTKEHEQIIDKNGSILLIYFFEWNFII</sequence>
<evidence type="ECO:0000313" key="2">
    <source>
        <dbReference type="EMBL" id="KAK8884645.1"/>
    </source>
</evidence>
<accession>A0ABR2K3I2</accession>
<dbReference type="PANTHER" id="PTHR24159">
    <property type="match status" value="1"/>
</dbReference>
<keyword evidence="1" id="KW-0175">Coiled coil</keyword>
<proteinExistence type="predicted"/>
<keyword evidence="3" id="KW-1185">Reference proteome</keyword>
<organism evidence="2 3">
    <name type="scientific">Tritrichomonas musculus</name>
    <dbReference type="NCBI Taxonomy" id="1915356"/>
    <lineage>
        <taxon>Eukaryota</taxon>
        <taxon>Metamonada</taxon>
        <taxon>Parabasalia</taxon>
        <taxon>Tritrichomonadida</taxon>
        <taxon>Tritrichomonadidae</taxon>
        <taxon>Tritrichomonas</taxon>
    </lineage>
</organism>
<reference evidence="2 3" key="1">
    <citation type="submission" date="2024-04" db="EMBL/GenBank/DDBJ databases">
        <title>Tritrichomonas musculus Genome.</title>
        <authorList>
            <person name="Alves-Ferreira E."/>
            <person name="Grigg M."/>
            <person name="Lorenzi H."/>
            <person name="Galac M."/>
        </authorList>
    </citation>
    <scope>NUCLEOTIDE SEQUENCE [LARGE SCALE GENOMIC DNA]</scope>
    <source>
        <strain evidence="2 3">EAF2021</strain>
    </source>
</reference>
<dbReference type="Gene3D" id="1.25.40.20">
    <property type="entry name" value="Ankyrin repeat-containing domain"/>
    <property type="match status" value="1"/>
</dbReference>
<dbReference type="InterPro" id="IPR036770">
    <property type="entry name" value="Ankyrin_rpt-contain_sf"/>
</dbReference>
<feature type="coiled-coil region" evidence="1">
    <location>
        <begin position="138"/>
        <end position="165"/>
    </location>
</feature>
<name>A0ABR2K3I2_9EUKA</name>
<dbReference type="PANTHER" id="PTHR24159:SF5">
    <property type="entry name" value="ANK_REP_REGION DOMAIN-CONTAINING PROTEIN"/>
    <property type="match status" value="1"/>
</dbReference>
<evidence type="ECO:0000256" key="1">
    <source>
        <dbReference type="SAM" id="Coils"/>
    </source>
</evidence>
<protein>
    <recommendedName>
        <fullName evidence="4">DUF3447 domain-containing protein</fullName>
    </recommendedName>
</protein>
<evidence type="ECO:0008006" key="4">
    <source>
        <dbReference type="Google" id="ProtNLM"/>
    </source>
</evidence>